<dbReference type="InterPro" id="IPR029058">
    <property type="entry name" value="AB_hydrolase_fold"/>
</dbReference>
<organism evidence="1 2">
    <name type="scientific">Peltaster fructicola</name>
    <dbReference type="NCBI Taxonomy" id="286661"/>
    <lineage>
        <taxon>Eukaryota</taxon>
        <taxon>Fungi</taxon>
        <taxon>Dikarya</taxon>
        <taxon>Ascomycota</taxon>
        <taxon>Pezizomycotina</taxon>
        <taxon>Dothideomycetes</taxon>
        <taxon>Dothideomycetes incertae sedis</taxon>
        <taxon>Peltaster</taxon>
    </lineage>
</organism>
<dbReference type="EMBL" id="CP051141">
    <property type="protein sequence ID" value="QIW99857.1"/>
    <property type="molecule type" value="Genomic_DNA"/>
</dbReference>
<dbReference type="Gene3D" id="3.40.50.1820">
    <property type="entry name" value="alpha/beta hydrolase"/>
    <property type="match status" value="1"/>
</dbReference>
<accession>A0A6H0XZ35</accession>
<reference evidence="1 2" key="1">
    <citation type="journal article" date="2016" name="Sci. Rep.">
        <title>Peltaster fructicola genome reveals evolution from an invasive phytopathogen to an ectophytic parasite.</title>
        <authorList>
            <person name="Xu C."/>
            <person name="Chen H."/>
            <person name="Gleason M.L."/>
            <person name="Xu J.R."/>
            <person name="Liu H."/>
            <person name="Zhang R."/>
            <person name="Sun G."/>
        </authorList>
    </citation>
    <scope>NUCLEOTIDE SEQUENCE [LARGE SCALE GENOMIC DNA]</scope>
    <source>
        <strain evidence="1 2">LNHT1506</strain>
    </source>
</reference>
<evidence type="ECO:0008006" key="3">
    <source>
        <dbReference type="Google" id="ProtNLM"/>
    </source>
</evidence>
<keyword evidence="2" id="KW-1185">Reference proteome</keyword>
<proteinExistence type="predicted"/>
<dbReference type="OrthoDB" id="408373at2759"/>
<gene>
    <name evidence="1" type="ORF">AMS68_005375</name>
</gene>
<name>A0A6H0XZ35_9PEZI</name>
<dbReference type="AlphaFoldDB" id="A0A6H0XZ35"/>
<protein>
    <recommendedName>
        <fullName evidence="3">AB hydrolase-1 domain-containing protein</fullName>
    </recommendedName>
</protein>
<evidence type="ECO:0000313" key="1">
    <source>
        <dbReference type="EMBL" id="QIW99857.1"/>
    </source>
</evidence>
<evidence type="ECO:0000313" key="2">
    <source>
        <dbReference type="Proteomes" id="UP000503462"/>
    </source>
</evidence>
<dbReference type="SUPFAM" id="SSF53474">
    <property type="entry name" value="alpha/beta-Hydrolases"/>
    <property type="match status" value="1"/>
</dbReference>
<sequence>MKWQSAHFVGFSFGASTVVSFILGNHEKILSAALLAPAGLLKISTEMERMLEDSRLKKEATDVVFEYLGGRPSRETSDLEAPLTGEPLAVALRQWELVEHLGYRHSVLSMFRDGGARGREEYFARAARSDTKIFAVVAELDDVCSISALERLGFEDVVMVEGVGHAFVRAVPARVALLLDEFWKKL</sequence>
<dbReference type="Proteomes" id="UP000503462">
    <property type="component" value="Chromosome 3"/>
</dbReference>